<sequence>MNPRPTFFRRKLTTLIRRYPIWGFLSSNRVLTHISPCFALFDSQLANMKLPILTQPDYQDDTSLRLEPLAPIVQRYFEWMVVTNPEQDLVDGDRRRKGMNLYRVDRYPGVAETWEWWEAPDLADSSGQPGKVFVWGG</sequence>
<evidence type="ECO:0000313" key="1">
    <source>
        <dbReference type="EMBL" id="KAF9468940.1"/>
    </source>
</evidence>
<dbReference type="OrthoDB" id="3224367at2759"/>
<organism evidence="1 2">
    <name type="scientific">Collybia nuda</name>
    <dbReference type="NCBI Taxonomy" id="64659"/>
    <lineage>
        <taxon>Eukaryota</taxon>
        <taxon>Fungi</taxon>
        <taxon>Dikarya</taxon>
        <taxon>Basidiomycota</taxon>
        <taxon>Agaricomycotina</taxon>
        <taxon>Agaricomycetes</taxon>
        <taxon>Agaricomycetidae</taxon>
        <taxon>Agaricales</taxon>
        <taxon>Tricholomatineae</taxon>
        <taxon>Clitocybaceae</taxon>
        <taxon>Collybia</taxon>
    </lineage>
</organism>
<gene>
    <name evidence="1" type="ORF">BDZ94DRAFT_555451</name>
</gene>
<dbReference type="Proteomes" id="UP000807353">
    <property type="component" value="Unassembled WGS sequence"/>
</dbReference>
<comment type="caution">
    <text evidence="1">The sequence shown here is derived from an EMBL/GenBank/DDBJ whole genome shotgun (WGS) entry which is preliminary data.</text>
</comment>
<name>A0A9P6CP54_9AGAR</name>
<proteinExistence type="predicted"/>
<dbReference type="AlphaFoldDB" id="A0A9P6CP54"/>
<keyword evidence="2" id="KW-1185">Reference proteome</keyword>
<reference evidence="1" key="1">
    <citation type="submission" date="2020-11" db="EMBL/GenBank/DDBJ databases">
        <authorList>
            <consortium name="DOE Joint Genome Institute"/>
            <person name="Ahrendt S."/>
            <person name="Riley R."/>
            <person name="Andreopoulos W."/>
            <person name="Labutti K."/>
            <person name="Pangilinan J."/>
            <person name="Ruiz-Duenas F.J."/>
            <person name="Barrasa J.M."/>
            <person name="Sanchez-Garcia M."/>
            <person name="Camarero S."/>
            <person name="Miyauchi S."/>
            <person name="Serrano A."/>
            <person name="Linde D."/>
            <person name="Babiker R."/>
            <person name="Drula E."/>
            <person name="Ayuso-Fernandez I."/>
            <person name="Pacheco R."/>
            <person name="Padilla G."/>
            <person name="Ferreira P."/>
            <person name="Barriuso J."/>
            <person name="Kellner H."/>
            <person name="Castanera R."/>
            <person name="Alfaro M."/>
            <person name="Ramirez L."/>
            <person name="Pisabarro A.G."/>
            <person name="Kuo A."/>
            <person name="Tritt A."/>
            <person name="Lipzen A."/>
            <person name="He G."/>
            <person name="Yan M."/>
            <person name="Ng V."/>
            <person name="Cullen D."/>
            <person name="Martin F."/>
            <person name="Rosso M.-N."/>
            <person name="Henrissat B."/>
            <person name="Hibbett D."/>
            <person name="Martinez A.T."/>
            <person name="Grigoriev I.V."/>
        </authorList>
    </citation>
    <scope>NUCLEOTIDE SEQUENCE</scope>
    <source>
        <strain evidence="1">CBS 247.69</strain>
    </source>
</reference>
<evidence type="ECO:0000313" key="2">
    <source>
        <dbReference type="Proteomes" id="UP000807353"/>
    </source>
</evidence>
<accession>A0A9P6CP54</accession>
<protein>
    <submittedName>
        <fullName evidence="1">Uncharacterized protein</fullName>
    </submittedName>
</protein>
<dbReference type="EMBL" id="MU150231">
    <property type="protein sequence ID" value="KAF9468940.1"/>
    <property type="molecule type" value="Genomic_DNA"/>
</dbReference>